<feature type="compositionally biased region" description="Low complexity" evidence="13">
    <location>
        <begin position="110"/>
        <end position="120"/>
    </location>
</feature>
<feature type="repeat" description="WD" evidence="11">
    <location>
        <begin position="586"/>
        <end position="627"/>
    </location>
</feature>
<evidence type="ECO:0000256" key="7">
    <source>
        <dbReference type="ARBA" id="ARBA00022843"/>
    </source>
</evidence>
<keyword evidence="3" id="KW-0678">Repressor</keyword>
<reference evidence="15" key="1">
    <citation type="submission" date="2025-08" db="UniProtKB">
        <authorList>
            <consortium name="Ensembl"/>
        </authorList>
    </citation>
    <scope>IDENTIFICATION</scope>
</reference>
<evidence type="ECO:0000259" key="14">
    <source>
        <dbReference type="Pfam" id="PF03920"/>
    </source>
</evidence>
<dbReference type="GO" id="GO:0005667">
    <property type="term" value="C:transcription regulator complex"/>
    <property type="evidence" value="ECO:0007669"/>
    <property type="project" value="TreeGrafter"/>
</dbReference>
<evidence type="ECO:0000256" key="4">
    <source>
        <dbReference type="ARBA" id="ARBA00022574"/>
    </source>
</evidence>
<evidence type="ECO:0000256" key="1">
    <source>
        <dbReference type="ARBA" id="ARBA00004123"/>
    </source>
</evidence>
<accession>A0A8C2QP49</accession>
<evidence type="ECO:0000313" key="16">
    <source>
        <dbReference type="Proteomes" id="UP000694386"/>
    </source>
</evidence>
<dbReference type="PROSITE" id="PS00678">
    <property type="entry name" value="WD_REPEATS_1"/>
    <property type="match status" value="2"/>
</dbReference>
<reference evidence="15" key="2">
    <citation type="submission" date="2025-09" db="UniProtKB">
        <authorList>
            <consortium name="Ensembl"/>
        </authorList>
    </citation>
    <scope>IDENTIFICATION</scope>
</reference>
<dbReference type="GO" id="GO:0005634">
    <property type="term" value="C:nucleus"/>
    <property type="evidence" value="ECO:0007669"/>
    <property type="project" value="UniProtKB-SubCell"/>
</dbReference>
<feature type="region of interest" description="Disordered" evidence="13">
    <location>
        <begin position="110"/>
        <end position="138"/>
    </location>
</feature>
<feature type="compositionally biased region" description="Low complexity" evidence="13">
    <location>
        <begin position="284"/>
        <end position="299"/>
    </location>
</feature>
<feature type="region of interest" description="Disordered" evidence="13">
    <location>
        <begin position="158"/>
        <end position="331"/>
    </location>
</feature>
<dbReference type="Ensembl" id="ENSCGRT00001030209.1">
    <property type="protein sequence ID" value="ENSCGRP00001025963.1"/>
    <property type="gene ID" value="ENSCGRG00001023373.1"/>
</dbReference>
<evidence type="ECO:0000256" key="9">
    <source>
        <dbReference type="ARBA" id="ARBA00023163"/>
    </source>
</evidence>
<keyword evidence="8" id="KW-0805">Transcription regulation</keyword>
<evidence type="ECO:0000256" key="8">
    <source>
        <dbReference type="ARBA" id="ARBA00023015"/>
    </source>
</evidence>
<evidence type="ECO:0000256" key="5">
    <source>
        <dbReference type="ARBA" id="ARBA00022687"/>
    </source>
</evidence>
<dbReference type="PRINTS" id="PR01850">
    <property type="entry name" value="GROUCHOFAMLY"/>
</dbReference>
<dbReference type="GO" id="GO:0090090">
    <property type="term" value="P:negative regulation of canonical Wnt signaling pathway"/>
    <property type="evidence" value="ECO:0007669"/>
    <property type="project" value="TreeGrafter"/>
</dbReference>
<dbReference type="AlphaFoldDB" id="A0A8C2QP49"/>
<dbReference type="PROSITE" id="PS50082">
    <property type="entry name" value="WD_REPEATS_2"/>
    <property type="match status" value="3"/>
</dbReference>
<keyword evidence="7" id="KW-0832">Ubl conjugation</keyword>
<sequence>MIRDLSKMYPQTRHPAPHQPAQPFKFTISESCDRIKEEFQFLQAQYHSLKLECEKLASEKTEMQRHYVMYYEMSYGLNIEMHKQAEIVKRLNAICAQVIPFLSQEQQQLQAQHLSHGHGLPVPLTPHPSGLQPPAIPPIGSSAGLLALSSALGGQSHLPIKDEKKHHDNDHQRGNSSVSPSASFRGSEKHRNSTDYSSESKKQKTEEKEIAARYDSDGEKSDDNLVVDVSNEDPSSPRGSPAHSPRENGLDKTRLLKKDAPISPASVASSSSTPSSKSKELSLNEKSTTPVSKSSTPTPRTDAPTPGSNSTPGLRPVPGKPPGVDPLASSLRTPMAVPCPYPTPFGIVPHAGMNGELTSPGAAYAGLHNISPQMSAAAAAAAAAAAYGRSPVVGFDPHHHMRVSAIPPNLTGIPGGKPAYSFHVSADGQMQPVPFPPDALIGPGIPRHARQINTLNHGEVVCAVTISNPTRHVYTGGKGCVKVWDISHPGNKSPVSQLDCLNRDNYIRSCRLLPDGRTLIVGGEASTLSIWDLAAPTPRIKAELTSSAPACYALAISPDSKVCFSCCSDGNIAVWDLHNQTLVRQFQGHTDGASCIDISNDGTKLWTGGLDNTVRSWDLREGRQLQQHDFTSQIFSLGYCPTGEWLAVGMENSNVEVLHVTKPDKYQLHLHESCVLSLKFAHCGKWFVSTGKDNLLNAWRTPYGASIFQSKESSSVLSCDISVDDKYIVTGSGDKKATVYEVIY</sequence>
<dbReference type="InterPro" id="IPR009146">
    <property type="entry name" value="Groucho_enhance"/>
</dbReference>
<keyword evidence="4 11" id="KW-0853">WD repeat</keyword>
<keyword evidence="6" id="KW-0677">Repeat</keyword>
<proteinExistence type="inferred from homology"/>
<evidence type="ECO:0000313" key="15">
    <source>
        <dbReference type="Ensembl" id="ENSCGRP00001025963.1"/>
    </source>
</evidence>
<keyword evidence="10" id="KW-0539">Nucleus</keyword>
<feature type="compositionally biased region" description="Basic and acidic residues" evidence="13">
    <location>
        <begin position="186"/>
        <end position="223"/>
    </location>
</feature>
<evidence type="ECO:0000256" key="11">
    <source>
        <dbReference type="PROSITE-ProRule" id="PRU00221"/>
    </source>
</evidence>
<feature type="region of interest" description="Disordered" evidence="13">
    <location>
        <begin position="1"/>
        <end position="22"/>
    </location>
</feature>
<dbReference type="FunFam" id="2.130.10.10:FF:000001">
    <property type="entry name" value="transducin-like enhancer protein 3 isoform X1"/>
    <property type="match status" value="1"/>
</dbReference>
<comment type="similarity">
    <text evidence="2">Belongs to the WD repeat Groucho/TLE family.</text>
</comment>
<dbReference type="PANTHER" id="PTHR10814">
    <property type="entry name" value="TRANSDUCIN-LIKE ENHANCER PROTEIN"/>
    <property type="match status" value="1"/>
</dbReference>
<keyword evidence="9" id="KW-0804">Transcription</keyword>
<protein>
    <submittedName>
        <fullName evidence="15">Transducin-like enhancer of split 4</fullName>
    </submittedName>
</protein>
<keyword evidence="12" id="KW-0175">Coiled coil</keyword>
<comment type="subcellular location">
    <subcellularLocation>
        <location evidence="1">Nucleus</location>
    </subcellularLocation>
</comment>
<organism evidence="15 16">
    <name type="scientific">Cricetulus griseus</name>
    <name type="common">Chinese hamster</name>
    <name type="synonym">Cricetulus barabensis griseus</name>
    <dbReference type="NCBI Taxonomy" id="10029"/>
    <lineage>
        <taxon>Eukaryota</taxon>
        <taxon>Metazoa</taxon>
        <taxon>Chordata</taxon>
        <taxon>Craniata</taxon>
        <taxon>Vertebrata</taxon>
        <taxon>Euteleostomi</taxon>
        <taxon>Mammalia</taxon>
        <taxon>Eutheria</taxon>
        <taxon>Euarchontoglires</taxon>
        <taxon>Glires</taxon>
        <taxon>Rodentia</taxon>
        <taxon>Myomorpha</taxon>
        <taxon>Muroidea</taxon>
        <taxon>Cricetidae</taxon>
        <taxon>Cricetinae</taxon>
        <taxon>Cricetulus</taxon>
    </lineage>
</organism>
<feature type="compositionally biased region" description="Polar residues" evidence="13">
    <location>
        <begin position="174"/>
        <end position="184"/>
    </location>
</feature>
<dbReference type="InterPro" id="IPR019775">
    <property type="entry name" value="WD40_repeat_CS"/>
</dbReference>
<gene>
    <name evidence="15" type="primary">LOC100762258</name>
</gene>
<feature type="repeat" description="WD" evidence="11">
    <location>
        <begin position="668"/>
        <end position="699"/>
    </location>
</feature>
<evidence type="ECO:0000256" key="3">
    <source>
        <dbReference type="ARBA" id="ARBA00022491"/>
    </source>
</evidence>
<dbReference type="Pfam" id="PF00400">
    <property type="entry name" value="WD40"/>
    <property type="match status" value="6"/>
</dbReference>
<dbReference type="SUPFAM" id="SSF50978">
    <property type="entry name" value="WD40 repeat-like"/>
    <property type="match status" value="1"/>
</dbReference>
<feature type="compositionally biased region" description="Low complexity" evidence="13">
    <location>
        <begin position="261"/>
        <end position="276"/>
    </location>
</feature>
<dbReference type="Pfam" id="PF03920">
    <property type="entry name" value="TLE_N"/>
    <property type="match status" value="1"/>
</dbReference>
<evidence type="ECO:0000256" key="10">
    <source>
        <dbReference type="ARBA" id="ARBA00023242"/>
    </source>
</evidence>
<feature type="domain" description="Groucho/TLE N-terminal Q-rich" evidence="14">
    <location>
        <begin position="24"/>
        <end position="114"/>
    </location>
</feature>
<dbReference type="PROSITE" id="PS50294">
    <property type="entry name" value="WD_REPEATS_REGION"/>
    <property type="match status" value="1"/>
</dbReference>
<feature type="repeat" description="WD" evidence="11">
    <location>
        <begin position="544"/>
        <end position="585"/>
    </location>
</feature>
<evidence type="ECO:0000256" key="12">
    <source>
        <dbReference type="SAM" id="Coils"/>
    </source>
</evidence>
<dbReference type="SMART" id="SM00320">
    <property type="entry name" value="WD40"/>
    <property type="match status" value="7"/>
</dbReference>
<dbReference type="InterPro" id="IPR001680">
    <property type="entry name" value="WD40_rpt"/>
</dbReference>
<evidence type="ECO:0000256" key="6">
    <source>
        <dbReference type="ARBA" id="ARBA00022737"/>
    </source>
</evidence>
<dbReference type="InterPro" id="IPR036322">
    <property type="entry name" value="WD40_repeat_dom_sf"/>
</dbReference>
<dbReference type="InterPro" id="IPR015943">
    <property type="entry name" value="WD40/YVTN_repeat-like_dom_sf"/>
</dbReference>
<dbReference type="PANTHER" id="PTHR10814:SF31">
    <property type="entry name" value="TRANSDUCIN-LIKE ENHANCER PROTEIN 4"/>
    <property type="match status" value="1"/>
</dbReference>
<dbReference type="GO" id="GO:0016055">
    <property type="term" value="P:Wnt signaling pathway"/>
    <property type="evidence" value="ECO:0007669"/>
    <property type="project" value="UniProtKB-KW"/>
</dbReference>
<evidence type="ECO:0000256" key="2">
    <source>
        <dbReference type="ARBA" id="ARBA00005969"/>
    </source>
</evidence>
<dbReference type="Proteomes" id="UP000694386">
    <property type="component" value="Unplaced"/>
</dbReference>
<dbReference type="Gene3D" id="2.130.10.10">
    <property type="entry name" value="YVTN repeat-like/Quinoprotein amine dehydrogenase"/>
    <property type="match status" value="1"/>
</dbReference>
<dbReference type="GO" id="GO:0003714">
    <property type="term" value="F:transcription corepressor activity"/>
    <property type="evidence" value="ECO:0007669"/>
    <property type="project" value="TreeGrafter"/>
</dbReference>
<feature type="compositionally biased region" description="Basic and acidic residues" evidence="13">
    <location>
        <begin position="159"/>
        <end position="173"/>
    </location>
</feature>
<evidence type="ECO:0000256" key="13">
    <source>
        <dbReference type="SAM" id="MobiDB-lite"/>
    </source>
</evidence>
<feature type="compositionally biased region" description="Basic and acidic residues" evidence="13">
    <location>
        <begin position="244"/>
        <end position="260"/>
    </location>
</feature>
<dbReference type="InterPro" id="IPR005617">
    <property type="entry name" value="Groucho/TLE_N"/>
</dbReference>
<name>A0A8C2QP49_CRIGR</name>
<dbReference type="CDD" id="cd00200">
    <property type="entry name" value="WD40"/>
    <property type="match status" value="1"/>
</dbReference>
<feature type="coiled-coil region" evidence="12">
    <location>
        <begin position="32"/>
        <end position="59"/>
    </location>
</feature>
<keyword evidence="5" id="KW-0879">Wnt signaling pathway</keyword>